<proteinExistence type="predicted"/>
<reference evidence="1" key="1">
    <citation type="submission" date="2013-07" db="EMBL/GenBank/DDBJ databases">
        <title>The genome of an arbuscular mycorrhizal fungus provides insights into the evolution of the oldest plant symbiosis.</title>
        <authorList>
            <consortium name="DOE Joint Genome Institute"/>
            <person name="Tisserant E."/>
            <person name="Malbreil M."/>
            <person name="Kuo A."/>
            <person name="Kohler A."/>
            <person name="Symeonidi A."/>
            <person name="Balestrini R."/>
            <person name="Charron P."/>
            <person name="Duensing N."/>
            <person name="Frei-dit-Frey N."/>
            <person name="Gianinazzi-Pearson V."/>
            <person name="Gilbert B."/>
            <person name="Handa Y."/>
            <person name="Hijri M."/>
            <person name="Kaul R."/>
            <person name="Kawaguchi M."/>
            <person name="Krajinski F."/>
            <person name="Lammers P."/>
            <person name="Lapierre D."/>
            <person name="Masclaux F.G."/>
            <person name="Murat C."/>
            <person name="Morin E."/>
            <person name="Ndikumana S."/>
            <person name="Pagni M."/>
            <person name="Petitpierre D."/>
            <person name="Requena N."/>
            <person name="Rosikiewicz P."/>
            <person name="Riley R."/>
            <person name="Saito K."/>
            <person name="San Clemente H."/>
            <person name="Shapiro H."/>
            <person name="van Tuinen D."/>
            <person name="Becard G."/>
            <person name="Bonfante P."/>
            <person name="Paszkowski U."/>
            <person name="Shachar-Hill Y."/>
            <person name="Young J.P."/>
            <person name="Sanders I.R."/>
            <person name="Henrissat B."/>
            <person name="Rensing S.A."/>
            <person name="Grigoriev I.V."/>
            <person name="Corradi N."/>
            <person name="Roux C."/>
            <person name="Martin F."/>
        </authorList>
    </citation>
    <scope>NUCLEOTIDE SEQUENCE</scope>
    <source>
        <strain evidence="1">DAOM 197198</strain>
    </source>
</reference>
<evidence type="ECO:0000313" key="1">
    <source>
        <dbReference type="EMBL" id="ESA16927.1"/>
    </source>
</evidence>
<dbReference type="HOGENOM" id="CLU_2689046_0_0_1"/>
<name>U9UB70_RHIID</name>
<sequence length="74" mass="8804">MNSEAFDKVLTFEANTVIWIFFCGRTKNMLIRKQIITFKRSRYNVREIIIGRNFFGDKFAADMKDSMDYFSDSN</sequence>
<gene>
    <name evidence="1" type="ORF">GLOINDRAFT_22302</name>
</gene>
<dbReference type="AlphaFoldDB" id="U9UB70"/>
<dbReference type="EMBL" id="KI280617">
    <property type="protein sequence ID" value="ESA16927.1"/>
    <property type="molecule type" value="Genomic_DNA"/>
</dbReference>
<accession>U9UB70</accession>
<protein>
    <submittedName>
        <fullName evidence="1">Uncharacterized protein</fullName>
    </submittedName>
</protein>
<organism evidence="1">
    <name type="scientific">Rhizophagus irregularis (strain DAOM 181602 / DAOM 197198 / MUCL 43194)</name>
    <name type="common">Arbuscular mycorrhizal fungus</name>
    <name type="synonym">Glomus intraradices</name>
    <dbReference type="NCBI Taxonomy" id="747089"/>
    <lineage>
        <taxon>Eukaryota</taxon>
        <taxon>Fungi</taxon>
        <taxon>Fungi incertae sedis</taxon>
        <taxon>Mucoromycota</taxon>
        <taxon>Glomeromycotina</taxon>
        <taxon>Glomeromycetes</taxon>
        <taxon>Glomerales</taxon>
        <taxon>Glomeraceae</taxon>
        <taxon>Rhizophagus</taxon>
    </lineage>
</organism>